<evidence type="ECO:0000256" key="1">
    <source>
        <dbReference type="SAM" id="MobiDB-lite"/>
    </source>
</evidence>
<protein>
    <submittedName>
        <fullName evidence="3">Uncharacterized protein</fullName>
    </submittedName>
</protein>
<accession>A0ABD2LGN6</accession>
<proteinExistence type="predicted"/>
<dbReference type="Proteomes" id="UP001620626">
    <property type="component" value="Unassembled WGS sequence"/>
</dbReference>
<keyword evidence="2" id="KW-0472">Membrane</keyword>
<organism evidence="3 4">
    <name type="scientific">Heterodera trifolii</name>
    <dbReference type="NCBI Taxonomy" id="157864"/>
    <lineage>
        <taxon>Eukaryota</taxon>
        <taxon>Metazoa</taxon>
        <taxon>Ecdysozoa</taxon>
        <taxon>Nematoda</taxon>
        <taxon>Chromadorea</taxon>
        <taxon>Rhabditida</taxon>
        <taxon>Tylenchina</taxon>
        <taxon>Tylenchomorpha</taxon>
        <taxon>Tylenchoidea</taxon>
        <taxon>Heteroderidae</taxon>
        <taxon>Heteroderinae</taxon>
        <taxon>Heterodera</taxon>
    </lineage>
</organism>
<reference evidence="3 4" key="1">
    <citation type="submission" date="2024-10" db="EMBL/GenBank/DDBJ databases">
        <authorList>
            <person name="Kim D."/>
        </authorList>
    </citation>
    <scope>NUCLEOTIDE SEQUENCE [LARGE SCALE GENOMIC DNA]</scope>
    <source>
        <strain evidence="3">BH-2024</strain>
    </source>
</reference>
<keyword evidence="2" id="KW-0812">Transmembrane</keyword>
<feature type="transmembrane region" description="Helical" evidence="2">
    <location>
        <begin position="193"/>
        <end position="216"/>
    </location>
</feature>
<keyword evidence="4" id="KW-1185">Reference proteome</keyword>
<sequence length="222" mass="24431">MLFRETVNAKPIVDIHKKWEETAGMCMCVIVVCQENKASIFLVTGCRVGSCSSAYSDLLPVCNKAGQKLSCHECRGESCNPHFLKLKDAPPTPRPEWLESVVEACKKRSKIDCKPCGWAKCVSYPGYIGSGCCPDEYKLECCSDVLLPPETIIDPPNPIIRRPPTPEPIETSTETETPTISPKANVTEESNTAVMLLTSNLCIALASLLAMTLHFFNDHLQL</sequence>
<feature type="compositionally biased region" description="Pro residues" evidence="1">
    <location>
        <begin position="155"/>
        <end position="167"/>
    </location>
</feature>
<gene>
    <name evidence="3" type="ORF">niasHT_011531</name>
</gene>
<name>A0ABD2LGN6_9BILA</name>
<comment type="caution">
    <text evidence="3">The sequence shown here is derived from an EMBL/GenBank/DDBJ whole genome shotgun (WGS) entry which is preliminary data.</text>
</comment>
<evidence type="ECO:0000313" key="4">
    <source>
        <dbReference type="Proteomes" id="UP001620626"/>
    </source>
</evidence>
<evidence type="ECO:0000313" key="3">
    <source>
        <dbReference type="EMBL" id="KAL3114298.1"/>
    </source>
</evidence>
<feature type="region of interest" description="Disordered" evidence="1">
    <location>
        <begin position="153"/>
        <end position="182"/>
    </location>
</feature>
<evidence type="ECO:0000256" key="2">
    <source>
        <dbReference type="SAM" id="Phobius"/>
    </source>
</evidence>
<dbReference type="AlphaFoldDB" id="A0ABD2LGN6"/>
<keyword evidence="2" id="KW-1133">Transmembrane helix</keyword>
<dbReference type="EMBL" id="JBICBT010000420">
    <property type="protein sequence ID" value="KAL3114298.1"/>
    <property type="molecule type" value="Genomic_DNA"/>
</dbReference>
<feature type="compositionally biased region" description="Low complexity" evidence="1">
    <location>
        <begin position="168"/>
        <end position="182"/>
    </location>
</feature>